<sequence>MEIAPHFIIHETKHWMINHHQASALPGYLMLGTKLQTTSLAELSSDALAELGGLLAKTQQIIERQLLPKRLYIGRFGHEPGWPIHFHFIPVYHWVEDLFWNDARYRQLETFAYAENAFSSTDGAELTLFIWREFGENPTPPKTQGPSVEDVIKILRSAFICSNG</sequence>
<gene>
    <name evidence="1" type="ORF">B0D71_00330</name>
</gene>
<dbReference type="OrthoDB" id="8592405at2"/>
<evidence type="ECO:0000313" key="2">
    <source>
        <dbReference type="Proteomes" id="UP000237440"/>
    </source>
</evidence>
<evidence type="ECO:0000313" key="1">
    <source>
        <dbReference type="EMBL" id="POF43303.1"/>
    </source>
</evidence>
<dbReference type="Gene3D" id="3.30.428.10">
    <property type="entry name" value="HIT-like"/>
    <property type="match status" value="1"/>
</dbReference>
<organism evidence="1 2">
    <name type="scientific">Pseudomonas laurylsulfativorans</name>
    <dbReference type="NCBI Taxonomy" id="1943631"/>
    <lineage>
        <taxon>Bacteria</taxon>
        <taxon>Pseudomonadati</taxon>
        <taxon>Pseudomonadota</taxon>
        <taxon>Gammaproteobacteria</taxon>
        <taxon>Pseudomonadales</taxon>
        <taxon>Pseudomonadaceae</taxon>
        <taxon>Pseudomonas</taxon>
    </lineage>
</organism>
<dbReference type="InterPro" id="IPR036265">
    <property type="entry name" value="HIT-like_sf"/>
</dbReference>
<keyword evidence="2" id="KW-1185">Reference proteome</keyword>
<proteinExistence type="predicted"/>
<comment type="caution">
    <text evidence="1">The sequence shown here is derived from an EMBL/GenBank/DDBJ whole genome shotgun (WGS) entry which is preliminary data.</text>
</comment>
<dbReference type="EMBL" id="MUJK01000001">
    <property type="protein sequence ID" value="POF43303.1"/>
    <property type="molecule type" value="Genomic_DNA"/>
</dbReference>
<name>A0A2S3VTR7_9PSED</name>
<dbReference type="SUPFAM" id="SSF54197">
    <property type="entry name" value="HIT-like"/>
    <property type="match status" value="1"/>
</dbReference>
<dbReference type="AlphaFoldDB" id="A0A2S3VTR7"/>
<protein>
    <submittedName>
        <fullName evidence="1">HIT family protein</fullName>
    </submittedName>
</protein>
<dbReference type="RefSeq" id="WP_103392953.1">
    <property type="nucleotide sequence ID" value="NZ_MUJK01000001.1"/>
</dbReference>
<dbReference type="Proteomes" id="UP000237440">
    <property type="component" value="Unassembled WGS sequence"/>
</dbReference>
<accession>A0A2S3VTR7</accession>
<reference evidence="2" key="1">
    <citation type="submission" date="2017-02" db="EMBL/GenBank/DDBJ databases">
        <authorList>
            <person name="Furmanczyk E.M."/>
        </authorList>
    </citation>
    <scope>NUCLEOTIDE SEQUENCE [LARGE SCALE GENOMIC DNA]</scope>
    <source>
        <strain evidence="2">AP3_22</strain>
    </source>
</reference>